<proteinExistence type="predicted"/>
<dbReference type="Proteomes" id="UP001150925">
    <property type="component" value="Unassembled WGS sequence"/>
</dbReference>
<name>A0A9W8DZQ2_9FUNG</name>
<comment type="caution">
    <text evidence="1">The sequence shown here is derived from an EMBL/GenBank/DDBJ whole genome shotgun (WGS) entry which is preliminary data.</text>
</comment>
<dbReference type="InterPro" id="IPR050849">
    <property type="entry name" value="HAD-like_hydrolase_phosphatase"/>
</dbReference>
<dbReference type="Gene3D" id="3.40.50.1000">
    <property type="entry name" value="HAD superfamily/HAD-like"/>
    <property type="match status" value="1"/>
</dbReference>
<dbReference type="SUPFAM" id="SSF56784">
    <property type="entry name" value="HAD-like"/>
    <property type="match status" value="1"/>
</dbReference>
<dbReference type="InterPro" id="IPR023214">
    <property type="entry name" value="HAD_sf"/>
</dbReference>
<dbReference type="InterPro" id="IPR036412">
    <property type="entry name" value="HAD-like_sf"/>
</dbReference>
<reference evidence="1" key="1">
    <citation type="submission" date="2022-07" db="EMBL/GenBank/DDBJ databases">
        <title>Phylogenomic reconstructions and comparative analyses of Kickxellomycotina fungi.</title>
        <authorList>
            <person name="Reynolds N.K."/>
            <person name="Stajich J.E."/>
            <person name="Barry K."/>
            <person name="Grigoriev I.V."/>
            <person name="Crous P."/>
            <person name="Smith M.E."/>
        </authorList>
    </citation>
    <scope>NUCLEOTIDE SEQUENCE</scope>
    <source>
        <strain evidence="1">RSA 1196</strain>
    </source>
</reference>
<dbReference type="EMBL" id="JANBPY010004170">
    <property type="protein sequence ID" value="KAJ1948931.1"/>
    <property type="molecule type" value="Genomic_DNA"/>
</dbReference>
<evidence type="ECO:0000313" key="2">
    <source>
        <dbReference type="Proteomes" id="UP001150925"/>
    </source>
</evidence>
<evidence type="ECO:0000313" key="1">
    <source>
        <dbReference type="EMBL" id="KAJ1948931.1"/>
    </source>
</evidence>
<dbReference type="OrthoDB" id="10255128at2759"/>
<dbReference type="PANTHER" id="PTHR28181">
    <property type="entry name" value="UPF0655 PROTEIN YCR015C"/>
    <property type="match status" value="1"/>
</dbReference>
<dbReference type="PANTHER" id="PTHR28181:SF1">
    <property type="entry name" value="COLD TOLERANCE PROTEIN 1"/>
    <property type="match status" value="1"/>
</dbReference>
<gene>
    <name evidence="1" type="ORF">IWQ62_006820</name>
</gene>
<organism evidence="1 2">
    <name type="scientific">Dispira parvispora</name>
    <dbReference type="NCBI Taxonomy" id="1520584"/>
    <lineage>
        <taxon>Eukaryota</taxon>
        <taxon>Fungi</taxon>
        <taxon>Fungi incertae sedis</taxon>
        <taxon>Zoopagomycota</taxon>
        <taxon>Kickxellomycotina</taxon>
        <taxon>Dimargaritomycetes</taxon>
        <taxon>Dimargaritales</taxon>
        <taxon>Dimargaritaceae</taxon>
        <taxon>Dispira</taxon>
    </lineage>
</organism>
<protein>
    <submittedName>
        <fullName evidence="1">Uncharacterized protein</fullName>
    </submittedName>
</protein>
<feature type="non-terminal residue" evidence="1">
    <location>
        <position position="335"/>
    </location>
</feature>
<sequence>MKQNAGKCKDENRGCLTVTDLGEFLAKSDESERNSLERINHSKFFSDLDKLTILEYGAQGISMKEGATDTIRHWLSRANYENHPWKYDKAYQVKMTKSEKIRLTEGKAYIPASNRDWAVISLNWSRDLLLGALLPFMGVSVDELTGMDVSSTHPLEFYCHLINKIYCGDMDFTAVKSLDASAELSQEELEKANKKRLATSVSKGTLDAPIRTGMDKLLYFRRLIRSHQTNRALSSELSISSPNDSRSIFTIYIGDGVNDLLPMMEASVGIVIGQNKETLQWIEDLDIQLEKELPEYQELVKRHHRKTLQGLCVRRRARPVVKHYKMSIRMPHKQH</sequence>
<dbReference type="AlphaFoldDB" id="A0A9W8DZQ2"/>
<accession>A0A9W8DZQ2</accession>
<keyword evidence="2" id="KW-1185">Reference proteome</keyword>